<proteinExistence type="predicted"/>
<dbReference type="EMBL" id="JAAWWB010000021">
    <property type="protein sequence ID" value="KAG6756578.1"/>
    <property type="molecule type" value="Genomic_DNA"/>
</dbReference>
<organism evidence="1 2">
    <name type="scientific">Populus tomentosa</name>
    <name type="common">Chinese white poplar</name>
    <dbReference type="NCBI Taxonomy" id="118781"/>
    <lineage>
        <taxon>Eukaryota</taxon>
        <taxon>Viridiplantae</taxon>
        <taxon>Streptophyta</taxon>
        <taxon>Embryophyta</taxon>
        <taxon>Tracheophyta</taxon>
        <taxon>Spermatophyta</taxon>
        <taxon>Magnoliopsida</taxon>
        <taxon>eudicotyledons</taxon>
        <taxon>Gunneridae</taxon>
        <taxon>Pentapetalae</taxon>
        <taxon>rosids</taxon>
        <taxon>fabids</taxon>
        <taxon>Malpighiales</taxon>
        <taxon>Salicaceae</taxon>
        <taxon>Saliceae</taxon>
        <taxon>Populus</taxon>
    </lineage>
</organism>
<evidence type="ECO:0000313" key="2">
    <source>
        <dbReference type="Proteomes" id="UP000886885"/>
    </source>
</evidence>
<dbReference type="Proteomes" id="UP000886885">
    <property type="component" value="Chromosome 11A"/>
</dbReference>
<evidence type="ECO:0000313" key="1">
    <source>
        <dbReference type="EMBL" id="KAG6756578.1"/>
    </source>
</evidence>
<accession>A0A8X7YNH8</accession>
<sequence length="66" mass="7563">MARVCLVNCSEEDDIKLVKCLILNDMTGNLDAKKACSGAMKLHRKYLKKVLFLPWINPDDAFEMFN</sequence>
<dbReference type="AlphaFoldDB" id="A0A8X7YNH8"/>
<protein>
    <submittedName>
        <fullName evidence="1">Uncharacterized protein</fullName>
    </submittedName>
</protein>
<dbReference type="OrthoDB" id="10264062at2759"/>
<comment type="caution">
    <text evidence="1">The sequence shown here is derived from an EMBL/GenBank/DDBJ whole genome shotgun (WGS) entry which is preliminary data.</text>
</comment>
<gene>
    <name evidence="1" type="ORF">POTOM_040009</name>
</gene>
<keyword evidence="2" id="KW-1185">Reference proteome</keyword>
<reference evidence="1" key="1">
    <citation type="journal article" date="2020" name="bioRxiv">
        <title>Hybrid origin of Populus tomentosa Carr. identified through genome sequencing and phylogenomic analysis.</title>
        <authorList>
            <person name="An X."/>
            <person name="Gao K."/>
            <person name="Chen Z."/>
            <person name="Li J."/>
            <person name="Yang X."/>
            <person name="Yang X."/>
            <person name="Zhou J."/>
            <person name="Guo T."/>
            <person name="Zhao T."/>
            <person name="Huang S."/>
            <person name="Miao D."/>
            <person name="Khan W.U."/>
            <person name="Rao P."/>
            <person name="Ye M."/>
            <person name="Lei B."/>
            <person name="Liao W."/>
            <person name="Wang J."/>
            <person name="Ji L."/>
            <person name="Li Y."/>
            <person name="Guo B."/>
            <person name="Mustafa N.S."/>
            <person name="Li S."/>
            <person name="Yun Q."/>
            <person name="Keller S.R."/>
            <person name="Mao J."/>
            <person name="Zhang R."/>
            <person name="Strauss S.H."/>
        </authorList>
    </citation>
    <scope>NUCLEOTIDE SEQUENCE</scope>
    <source>
        <strain evidence="1">GM15</strain>
        <tissue evidence="1">Leaf</tissue>
    </source>
</reference>
<name>A0A8X7YNH8_POPTO</name>